<dbReference type="KEGG" id="ffu:CLAFUR5_01429"/>
<protein>
    <submittedName>
        <fullName evidence="2">Uncharacterized protein</fullName>
    </submittedName>
</protein>
<dbReference type="GeneID" id="71981307"/>
<accession>A0A9Q8L8T2</accession>
<organism evidence="2 3">
    <name type="scientific">Passalora fulva</name>
    <name type="common">Tomato leaf mold</name>
    <name type="synonym">Cladosporium fulvum</name>
    <dbReference type="NCBI Taxonomy" id="5499"/>
    <lineage>
        <taxon>Eukaryota</taxon>
        <taxon>Fungi</taxon>
        <taxon>Dikarya</taxon>
        <taxon>Ascomycota</taxon>
        <taxon>Pezizomycotina</taxon>
        <taxon>Dothideomycetes</taxon>
        <taxon>Dothideomycetidae</taxon>
        <taxon>Mycosphaerellales</taxon>
        <taxon>Mycosphaerellaceae</taxon>
        <taxon>Fulvia</taxon>
    </lineage>
</organism>
<dbReference type="AlphaFoldDB" id="A0A9Q8L8T2"/>
<reference evidence="2" key="1">
    <citation type="submission" date="2021-12" db="EMBL/GenBank/DDBJ databases">
        <authorList>
            <person name="Zaccaron A."/>
            <person name="Stergiopoulos I."/>
        </authorList>
    </citation>
    <scope>NUCLEOTIDE SEQUENCE</scope>
    <source>
        <strain evidence="2">Race5_Kim</strain>
    </source>
</reference>
<feature type="compositionally biased region" description="Low complexity" evidence="1">
    <location>
        <begin position="1"/>
        <end position="22"/>
    </location>
</feature>
<evidence type="ECO:0000256" key="1">
    <source>
        <dbReference type="SAM" id="MobiDB-lite"/>
    </source>
</evidence>
<dbReference type="OrthoDB" id="3919461at2759"/>
<proteinExistence type="predicted"/>
<name>A0A9Q8L8T2_PASFU</name>
<dbReference type="EMBL" id="CP090163">
    <property type="protein sequence ID" value="UJO13025.1"/>
    <property type="molecule type" value="Genomic_DNA"/>
</dbReference>
<dbReference type="Proteomes" id="UP000756132">
    <property type="component" value="Chromosome 1"/>
</dbReference>
<reference evidence="2" key="2">
    <citation type="journal article" date="2022" name="Microb. Genom.">
        <title>A chromosome-scale genome assembly of the tomato pathogen Cladosporium fulvum reveals a compartmentalized genome architecture and the presence of a dispensable chromosome.</title>
        <authorList>
            <person name="Zaccaron A.Z."/>
            <person name="Chen L.H."/>
            <person name="Samaras A."/>
            <person name="Stergiopoulos I."/>
        </authorList>
    </citation>
    <scope>NUCLEOTIDE SEQUENCE</scope>
    <source>
        <strain evidence="2">Race5_Kim</strain>
    </source>
</reference>
<feature type="compositionally biased region" description="Basic and acidic residues" evidence="1">
    <location>
        <begin position="58"/>
        <end position="85"/>
    </location>
</feature>
<gene>
    <name evidence="2" type="ORF">CLAFUR5_01429</name>
</gene>
<evidence type="ECO:0000313" key="2">
    <source>
        <dbReference type="EMBL" id="UJO13025.1"/>
    </source>
</evidence>
<evidence type="ECO:0000313" key="3">
    <source>
        <dbReference type="Proteomes" id="UP000756132"/>
    </source>
</evidence>
<sequence>MSASSVYSTSSSTTSSSTYSTSHPLLDNQRKSSLSKVIDKARGKLSGSEKLPNDESDFERAKAKELEKQRRKEEYERLGLGERTKFGQPGAGSFKAL</sequence>
<feature type="region of interest" description="Disordered" evidence="1">
    <location>
        <begin position="1"/>
        <end position="97"/>
    </location>
</feature>
<keyword evidence="3" id="KW-1185">Reference proteome</keyword>
<dbReference type="RefSeq" id="XP_047757391.1">
    <property type="nucleotide sequence ID" value="XM_047900577.1"/>
</dbReference>